<dbReference type="EMBL" id="CM047741">
    <property type="protein sequence ID" value="KAJ0039210.1"/>
    <property type="molecule type" value="Genomic_DNA"/>
</dbReference>
<evidence type="ECO:0000313" key="2">
    <source>
        <dbReference type="Proteomes" id="UP001163603"/>
    </source>
</evidence>
<protein>
    <submittedName>
        <fullName evidence="1">Uncharacterized protein</fullName>
    </submittedName>
</protein>
<comment type="caution">
    <text evidence="1">The sequence shown here is derived from an EMBL/GenBank/DDBJ whole genome shotgun (WGS) entry which is preliminary data.</text>
</comment>
<accession>A0ACC0YLJ7</accession>
<organism evidence="1 2">
    <name type="scientific">Pistacia integerrima</name>
    <dbReference type="NCBI Taxonomy" id="434235"/>
    <lineage>
        <taxon>Eukaryota</taxon>
        <taxon>Viridiplantae</taxon>
        <taxon>Streptophyta</taxon>
        <taxon>Embryophyta</taxon>
        <taxon>Tracheophyta</taxon>
        <taxon>Spermatophyta</taxon>
        <taxon>Magnoliopsida</taxon>
        <taxon>eudicotyledons</taxon>
        <taxon>Gunneridae</taxon>
        <taxon>Pentapetalae</taxon>
        <taxon>rosids</taxon>
        <taxon>malvids</taxon>
        <taxon>Sapindales</taxon>
        <taxon>Anacardiaceae</taxon>
        <taxon>Pistacia</taxon>
    </lineage>
</organism>
<dbReference type="Proteomes" id="UP001163603">
    <property type="component" value="Chromosome 6"/>
</dbReference>
<keyword evidence="2" id="KW-1185">Reference proteome</keyword>
<evidence type="ECO:0000313" key="1">
    <source>
        <dbReference type="EMBL" id="KAJ0039210.1"/>
    </source>
</evidence>
<reference evidence="2" key="1">
    <citation type="journal article" date="2023" name="G3 (Bethesda)">
        <title>Genome assembly and association tests identify interacting loci associated with vigor, precocity, and sex in interspecific pistachio rootstocks.</title>
        <authorList>
            <person name="Palmer W."/>
            <person name="Jacygrad E."/>
            <person name="Sagayaradj S."/>
            <person name="Cavanaugh K."/>
            <person name="Han R."/>
            <person name="Bertier L."/>
            <person name="Beede B."/>
            <person name="Kafkas S."/>
            <person name="Golino D."/>
            <person name="Preece J."/>
            <person name="Michelmore R."/>
        </authorList>
    </citation>
    <scope>NUCLEOTIDE SEQUENCE [LARGE SCALE GENOMIC DNA]</scope>
</reference>
<gene>
    <name evidence="1" type="ORF">Pint_22811</name>
</gene>
<name>A0ACC0YLJ7_9ROSI</name>
<sequence length="196" mass="21434">MAQWESARLEAEARLVRESKLVSNPSQDQVGSGSAPLTNKSRAPQARPRCLDVLKAWQGVVSGMFGIARDSLESPTSTLSFQENMPTIPTVGLISNDFAGSCFEKPNQMQGLKENLDNSMALHEMMTYSTDEPWTAENIMEGLSDMMGCESDVQILSVAGENSNANYSTGSFEDNKNYWNGIVHLVNASATWSPVF</sequence>
<proteinExistence type="predicted"/>